<evidence type="ECO:0000313" key="1">
    <source>
        <dbReference type="EMBL" id="PSK93098.1"/>
    </source>
</evidence>
<dbReference type="RefSeq" id="WP_106522127.1">
    <property type="nucleotide sequence ID" value="NZ_PYGD01000002.1"/>
</dbReference>
<accession>A0A2P8D7B4</accession>
<sequence length="164" mass="19010">MKRFLADIQTHEIPLYQITDTYLQACAVRETRRDIDLSALQAYLDKACYIEILLDLGKCIFDNQSITSNETLLTDGNWIWSGDLNHYSLLHHFAWPEAFITSVQKRSYKPKRITGRQKNEIAHLANEISRKVYGEQFTTVYPNGKDETVYAERTYVVTALDTLI</sequence>
<protein>
    <submittedName>
        <fullName evidence="1">Uncharacterized protein</fullName>
    </submittedName>
</protein>
<dbReference type="AlphaFoldDB" id="A0A2P8D7B4"/>
<organism evidence="1 2">
    <name type="scientific">Taibaiella chishuiensis</name>
    <dbReference type="NCBI Taxonomy" id="1434707"/>
    <lineage>
        <taxon>Bacteria</taxon>
        <taxon>Pseudomonadati</taxon>
        <taxon>Bacteroidota</taxon>
        <taxon>Chitinophagia</taxon>
        <taxon>Chitinophagales</taxon>
        <taxon>Chitinophagaceae</taxon>
        <taxon>Taibaiella</taxon>
    </lineage>
</organism>
<comment type="caution">
    <text evidence="1">The sequence shown here is derived from an EMBL/GenBank/DDBJ whole genome shotgun (WGS) entry which is preliminary data.</text>
</comment>
<reference evidence="1 2" key="1">
    <citation type="submission" date="2018-03" db="EMBL/GenBank/DDBJ databases">
        <title>Genomic Encyclopedia of Type Strains, Phase III (KMG-III): the genomes of soil and plant-associated and newly described type strains.</title>
        <authorList>
            <person name="Whitman W."/>
        </authorList>
    </citation>
    <scope>NUCLEOTIDE SEQUENCE [LARGE SCALE GENOMIC DNA]</scope>
    <source>
        <strain evidence="1 2">CGMCC 1.12700</strain>
    </source>
</reference>
<gene>
    <name evidence="1" type="ORF">B0I18_10267</name>
</gene>
<name>A0A2P8D7B4_9BACT</name>
<keyword evidence="2" id="KW-1185">Reference proteome</keyword>
<evidence type="ECO:0000313" key="2">
    <source>
        <dbReference type="Proteomes" id="UP000240572"/>
    </source>
</evidence>
<dbReference type="EMBL" id="PYGD01000002">
    <property type="protein sequence ID" value="PSK93098.1"/>
    <property type="molecule type" value="Genomic_DNA"/>
</dbReference>
<proteinExistence type="predicted"/>
<dbReference type="OrthoDB" id="275232at2"/>
<dbReference type="Proteomes" id="UP000240572">
    <property type="component" value="Unassembled WGS sequence"/>
</dbReference>